<sequence>MEIQSGNVLELRDRRIRLPNISRQAVGGDYEMGFAADIGPPV</sequence>
<dbReference type="EMBL" id="JAPCKK010000014">
    <property type="protein sequence ID" value="MDP4096588.1"/>
    <property type="molecule type" value="Genomic_DNA"/>
</dbReference>
<gene>
    <name evidence="1" type="ORF">OIN60_07380</name>
</gene>
<protein>
    <submittedName>
        <fullName evidence="1">Uncharacterized protein</fullName>
    </submittedName>
</protein>
<dbReference type="RefSeq" id="WP_305754218.1">
    <property type="nucleotide sequence ID" value="NZ_JAPCKK010000014.1"/>
</dbReference>
<accession>A0ABT9FPD0</accession>
<proteinExistence type="predicted"/>
<evidence type="ECO:0000313" key="2">
    <source>
        <dbReference type="Proteomes" id="UP001241848"/>
    </source>
</evidence>
<name>A0ABT9FPD0_9BACL</name>
<comment type="caution">
    <text evidence="1">The sequence shown here is derived from an EMBL/GenBank/DDBJ whole genome shotgun (WGS) entry which is preliminary data.</text>
</comment>
<organism evidence="1 2">
    <name type="scientific">Paenibacillus zeirhizosphaerae</name>
    <dbReference type="NCBI Taxonomy" id="2987519"/>
    <lineage>
        <taxon>Bacteria</taxon>
        <taxon>Bacillati</taxon>
        <taxon>Bacillota</taxon>
        <taxon>Bacilli</taxon>
        <taxon>Bacillales</taxon>
        <taxon>Paenibacillaceae</taxon>
        <taxon>Paenibacillus</taxon>
    </lineage>
</organism>
<dbReference type="Proteomes" id="UP001241848">
    <property type="component" value="Unassembled WGS sequence"/>
</dbReference>
<keyword evidence="2" id="KW-1185">Reference proteome</keyword>
<evidence type="ECO:0000313" key="1">
    <source>
        <dbReference type="EMBL" id="MDP4096588.1"/>
    </source>
</evidence>
<reference evidence="1 2" key="1">
    <citation type="submission" date="2022-10" db="EMBL/GenBank/DDBJ databases">
        <title>Paenibacillus description and whole genome data of maize root bacterial community.</title>
        <authorList>
            <person name="Marton D."/>
            <person name="Farkas M."/>
            <person name="Cserhati M."/>
        </authorList>
    </citation>
    <scope>NUCLEOTIDE SEQUENCE [LARGE SCALE GENOMIC DNA]</scope>
    <source>
        <strain evidence="1 2">P96</strain>
    </source>
</reference>